<dbReference type="SUPFAM" id="SSF81301">
    <property type="entry name" value="Nucleotidyltransferase"/>
    <property type="match status" value="1"/>
</dbReference>
<name>A0A6I4W4G7_9ACTN</name>
<dbReference type="CDD" id="cd05400">
    <property type="entry name" value="NT_2-5OAS_ClassI-CCAase"/>
    <property type="match status" value="1"/>
</dbReference>
<dbReference type="GO" id="GO:0051607">
    <property type="term" value="P:defense response to virus"/>
    <property type="evidence" value="ECO:0007669"/>
    <property type="project" value="UniProtKB-KW"/>
</dbReference>
<dbReference type="EMBL" id="WUTW01000002">
    <property type="protein sequence ID" value="MXQ65579.1"/>
    <property type="molecule type" value="Genomic_DNA"/>
</dbReference>
<reference evidence="2 3" key="1">
    <citation type="submission" date="2019-12" db="EMBL/GenBank/DDBJ databases">
        <title>Nocardia macrotermitis sp. nov. and Nocardia aurantia sp. nov., isolated from the gut of the fungus growing-termite Macrotermes natalensis.</title>
        <authorList>
            <person name="Christine B."/>
            <person name="Rene B."/>
        </authorList>
    </citation>
    <scope>NUCLEOTIDE SEQUENCE [LARGE SCALE GENOMIC DNA]</scope>
    <source>
        <strain evidence="2 3">DSM 102126</strain>
    </source>
</reference>
<dbReference type="Proteomes" id="UP000431901">
    <property type="component" value="Unassembled WGS sequence"/>
</dbReference>
<dbReference type="PANTHER" id="PTHR11258:SF11">
    <property type="entry name" value="C2H2-TYPE DOMAIN-CONTAINING PROTEIN"/>
    <property type="match status" value="1"/>
</dbReference>
<evidence type="ECO:0000256" key="1">
    <source>
        <dbReference type="ARBA" id="ARBA00023118"/>
    </source>
</evidence>
<keyword evidence="2" id="KW-0808">Transferase</keyword>
<dbReference type="AlphaFoldDB" id="A0A6I4W4G7"/>
<dbReference type="Pfam" id="PF18144">
    <property type="entry name" value="SMODS"/>
    <property type="match status" value="1"/>
</dbReference>
<evidence type="ECO:0000313" key="3">
    <source>
        <dbReference type="Proteomes" id="UP000431901"/>
    </source>
</evidence>
<keyword evidence="3" id="KW-1185">Reference proteome</keyword>
<organism evidence="2 3">
    <name type="scientific">Actinomadura rayongensis</name>
    <dbReference type="NCBI Taxonomy" id="1429076"/>
    <lineage>
        <taxon>Bacteria</taxon>
        <taxon>Bacillati</taxon>
        <taxon>Actinomycetota</taxon>
        <taxon>Actinomycetes</taxon>
        <taxon>Streptosporangiales</taxon>
        <taxon>Thermomonosporaceae</taxon>
        <taxon>Actinomadura</taxon>
    </lineage>
</organism>
<dbReference type="GO" id="GO:0001730">
    <property type="term" value="F:2'-5'-oligoadenylate synthetase activity"/>
    <property type="evidence" value="ECO:0007669"/>
    <property type="project" value="TreeGrafter"/>
</dbReference>
<dbReference type="GO" id="GO:0003725">
    <property type="term" value="F:double-stranded RNA binding"/>
    <property type="evidence" value="ECO:0007669"/>
    <property type="project" value="TreeGrafter"/>
</dbReference>
<dbReference type="GO" id="GO:0016020">
    <property type="term" value="C:membrane"/>
    <property type="evidence" value="ECO:0007669"/>
    <property type="project" value="TreeGrafter"/>
</dbReference>
<dbReference type="SUPFAM" id="SSF81631">
    <property type="entry name" value="PAP/OAS1 substrate-binding domain"/>
    <property type="match status" value="1"/>
</dbReference>
<comment type="caution">
    <text evidence="2">The sequence shown here is derived from an EMBL/GenBank/DDBJ whole genome shotgun (WGS) entry which is preliminary data.</text>
</comment>
<dbReference type="OrthoDB" id="3328101at2"/>
<dbReference type="InterPro" id="IPR006116">
    <property type="entry name" value="NT_2-5OAS_ClassI-CCAase"/>
</dbReference>
<sequence length="327" mass="37040">MKITHVDLKDFAKRAVNLPRDTATEKRKQVNTLRDRLKSHIAGNPGFSLVKMLHAGSVAKGTALLTFNDFDVAIYVKRDDAPAEEAELVEWIAECLREAYRGLLDPSQITPGTHCVNVFFKTSGTHVDVVPVLYEGDPDDRGYLVAKDAVDRTDWLLTSVRVHLDFVQARKNACPEDWAQVVRLVKWWVREQDMSSSSGDKFRFKSFMIELICAHLLDTGRVDFTDYVAALEGFFDYIVRTDLRERIAFDTYYPASALPTERIGEIEIFDPINPENNTARLYEARDRIRIVDAAEAALDAITEASFATTKDQAVKCWQVVLGSRFRG</sequence>
<dbReference type="NCBIfam" id="NF041116">
    <property type="entry name" value="CBASS_cyclase_a"/>
    <property type="match status" value="1"/>
</dbReference>
<evidence type="ECO:0000313" key="2">
    <source>
        <dbReference type="EMBL" id="MXQ65579.1"/>
    </source>
</evidence>
<keyword evidence="1" id="KW-0051">Antiviral defense</keyword>
<gene>
    <name evidence="2" type="ORF">GQ466_16240</name>
</gene>
<protein>
    <submittedName>
        <fullName evidence="2">Nucleotidyltransferase</fullName>
    </submittedName>
</protein>
<proteinExistence type="predicted"/>
<accession>A0A6I4W4G7</accession>
<dbReference type="InterPro" id="IPR043519">
    <property type="entry name" value="NT_sf"/>
</dbReference>
<dbReference type="GO" id="GO:0005829">
    <property type="term" value="C:cytosol"/>
    <property type="evidence" value="ECO:0007669"/>
    <property type="project" value="TreeGrafter"/>
</dbReference>
<dbReference type="PANTHER" id="PTHR11258">
    <property type="entry name" value="2-5 OLIGOADENYLATE SYNTHETASE"/>
    <property type="match status" value="1"/>
</dbReference>
<dbReference type="Gene3D" id="1.10.1410.20">
    <property type="entry name" value="2'-5'-oligoadenylate synthetase 1, domain 2"/>
    <property type="match status" value="1"/>
</dbReference>
<dbReference type="InterPro" id="IPR053445">
    <property type="entry name" value="CBASS_cN_synthase"/>
</dbReference>